<protein>
    <submittedName>
        <fullName evidence="1">Transposase</fullName>
    </submittedName>
</protein>
<dbReference type="SUPFAM" id="SSF46689">
    <property type="entry name" value="Homeodomain-like"/>
    <property type="match status" value="1"/>
</dbReference>
<dbReference type="Proteomes" id="UP000199501">
    <property type="component" value="Unassembled WGS sequence"/>
</dbReference>
<evidence type="ECO:0000313" key="1">
    <source>
        <dbReference type="EMBL" id="SDD59071.1"/>
    </source>
</evidence>
<name>A0A1G6VZS2_9PSEU</name>
<dbReference type="Gene3D" id="1.10.10.60">
    <property type="entry name" value="Homeodomain-like"/>
    <property type="match status" value="1"/>
</dbReference>
<dbReference type="GO" id="GO:0006313">
    <property type="term" value="P:DNA transposition"/>
    <property type="evidence" value="ECO:0007669"/>
    <property type="project" value="InterPro"/>
</dbReference>
<dbReference type="GO" id="GO:0003677">
    <property type="term" value="F:DNA binding"/>
    <property type="evidence" value="ECO:0007669"/>
    <property type="project" value="InterPro"/>
</dbReference>
<gene>
    <name evidence="1" type="ORF">SAMN05216174_113183</name>
</gene>
<reference evidence="2" key="1">
    <citation type="submission" date="2016-10" db="EMBL/GenBank/DDBJ databases">
        <authorList>
            <person name="Varghese N."/>
            <person name="Submissions S."/>
        </authorList>
    </citation>
    <scope>NUCLEOTIDE SEQUENCE [LARGE SCALE GENOMIC DNA]</scope>
    <source>
        <strain evidence="2">IBRC-M 10403</strain>
    </source>
</reference>
<dbReference type="Pfam" id="PF01527">
    <property type="entry name" value="HTH_Tnp_1"/>
    <property type="match status" value="1"/>
</dbReference>
<dbReference type="InterPro" id="IPR009057">
    <property type="entry name" value="Homeodomain-like_sf"/>
</dbReference>
<organism evidence="1 2">
    <name type="scientific">Actinokineospora iranica</name>
    <dbReference type="NCBI Taxonomy" id="1271860"/>
    <lineage>
        <taxon>Bacteria</taxon>
        <taxon>Bacillati</taxon>
        <taxon>Actinomycetota</taxon>
        <taxon>Actinomycetes</taxon>
        <taxon>Pseudonocardiales</taxon>
        <taxon>Pseudonocardiaceae</taxon>
        <taxon>Actinokineospora</taxon>
    </lineage>
</organism>
<accession>A0A1G6VZS2</accession>
<dbReference type="EMBL" id="FMZZ01000013">
    <property type="protein sequence ID" value="SDD59071.1"/>
    <property type="molecule type" value="Genomic_DNA"/>
</dbReference>
<dbReference type="InterPro" id="IPR002514">
    <property type="entry name" value="Transposase_8"/>
</dbReference>
<evidence type="ECO:0000313" key="2">
    <source>
        <dbReference type="Proteomes" id="UP000199501"/>
    </source>
</evidence>
<sequence length="141" mass="14919">MSLEPDTLISDSRLGKGVLVSGMSKCPEQFRGDTVGLARSSDRPWRRIARELGVNRETLRSWVRTAGNAQVGGVSADERQELRELFAGRECVVGSCGAQVLLQEGFPAGGDGGADAPDHLREQGVAEVGVDLPNAVLDGCV</sequence>
<dbReference type="GO" id="GO:0004803">
    <property type="term" value="F:transposase activity"/>
    <property type="evidence" value="ECO:0007669"/>
    <property type="project" value="InterPro"/>
</dbReference>
<proteinExistence type="predicted"/>
<keyword evidence="2" id="KW-1185">Reference proteome</keyword>
<dbReference type="AlphaFoldDB" id="A0A1G6VZS2"/>